<dbReference type="STRING" id="1121316.SAMN02745207_01709"/>
<dbReference type="RefSeq" id="WP_073338011.1">
    <property type="nucleotide sequence ID" value="NZ_FQXM01000007.1"/>
</dbReference>
<keyword evidence="2" id="KW-1185">Reference proteome</keyword>
<reference evidence="1 2" key="1">
    <citation type="submission" date="2016-11" db="EMBL/GenBank/DDBJ databases">
        <authorList>
            <person name="Jaros S."/>
            <person name="Januszkiewicz K."/>
            <person name="Wedrychowicz H."/>
        </authorList>
    </citation>
    <scope>NUCLEOTIDE SEQUENCE [LARGE SCALE GENOMIC DNA]</scope>
    <source>
        <strain evidence="1 2">DSM 8605</strain>
    </source>
</reference>
<dbReference type="OrthoDB" id="1754214at2"/>
<dbReference type="AlphaFoldDB" id="A0A1M5UCP3"/>
<evidence type="ECO:0008006" key="3">
    <source>
        <dbReference type="Google" id="ProtNLM"/>
    </source>
</evidence>
<evidence type="ECO:0000313" key="2">
    <source>
        <dbReference type="Proteomes" id="UP000184447"/>
    </source>
</evidence>
<dbReference type="InterPro" id="IPR024218">
    <property type="entry name" value="DUF3867"/>
</dbReference>
<sequence>MSDVIDFNDIKNKVKDKDVEKFEEYIYALYYQMAEGKLNIYEMNDKVNEYVKNNNISQEKFLNIQKKFLDKISKEYGIDMKSVEEQMKSMGIDTNTFGFSGGEIDYDKVANELRFEEKYKGKLEKKLLNNMVIKNSKNDLKIILDNENVILFSEKKIELVDGELNDFLCSYKKKFNDEAIKITLCENIKTYEF</sequence>
<dbReference type="EMBL" id="FQXM01000007">
    <property type="protein sequence ID" value="SHH60678.1"/>
    <property type="molecule type" value="Genomic_DNA"/>
</dbReference>
<name>A0A1M5UCP3_9CLOT</name>
<gene>
    <name evidence="1" type="ORF">SAMN02745207_01709</name>
</gene>
<dbReference type="Proteomes" id="UP000184447">
    <property type="component" value="Unassembled WGS sequence"/>
</dbReference>
<evidence type="ECO:0000313" key="1">
    <source>
        <dbReference type="EMBL" id="SHH60678.1"/>
    </source>
</evidence>
<accession>A0A1M5UCP3</accession>
<organism evidence="1 2">
    <name type="scientific">Clostridium grantii DSM 8605</name>
    <dbReference type="NCBI Taxonomy" id="1121316"/>
    <lineage>
        <taxon>Bacteria</taxon>
        <taxon>Bacillati</taxon>
        <taxon>Bacillota</taxon>
        <taxon>Clostridia</taxon>
        <taxon>Eubacteriales</taxon>
        <taxon>Clostridiaceae</taxon>
        <taxon>Clostridium</taxon>
    </lineage>
</organism>
<proteinExistence type="predicted"/>
<protein>
    <recommendedName>
        <fullName evidence="3">DUF3867 domain-containing protein</fullName>
    </recommendedName>
</protein>
<dbReference type="Pfam" id="PF12983">
    <property type="entry name" value="DUF3867"/>
    <property type="match status" value="1"/>
</dbReference>